<sequence length="105" mass="11948">MSGSYKYNSHSSYDYNSNEYDADEIKKQFLNADKIVKELPTISPKHPEFMYTSKIINTQRISAIQATLGSKPINSVEVPLSKCILTMFTDILSYKAPNSNVEEFE</sequence>
<protein>
    <submittedName>
        <fullName evidence="1">Uncharacterized protein</fullName>
    </submittedName>
</protein>
<evidence type="ECO:0000313" key="1">
    <source>
        <dbReference type="EMBL" id="KAF0536877.1"/>
    </source>
</evidence>
<dbReference type="EMBL" id="WTPW01000197">
    <property type="protein sequence ID" value="KAF0536877.1"/>
    <property type="molecule type" value="Genomic_DNA"/>
</dbReference>
<keyword evidence="2" id="KW-1185">Reference proteome</keyword>
<accession>A0A8H4EQR7</accession>
<name>A0A8H4EQR7_GIGMA</name>
<reference evidence="1 2" key="1">
    <citation type="journal article" date="2019" name="Environ. Microbiol.">
        <title>At the nexus of three kingdoms: the genome of the mycorrhizal fungus Gigaspora margarita provides insights into plant, endobacterial and fungal interactions.</title>
        <authorList>
            <person name="Venice F."/>
            <person name="Ghignone S."/>
            <person name="Salvioli di Fossalunga A."/>
            <person name="Amselem J."/>
            <person name="Novero M."/>
            <person name="Xianan X."/>
            <person name="Sedzielewska Toro K."/>
            <person name="Morin E."/>
            <person name="Lipzen A."/>
            <person name="Grigoriev I.V."/>
            <person name="Henrissat B."/>
            <person name="Martin F.M."/>
            <person name="Bonfante P."/>
        </authorList>
    </citation>
    <scope>NUCLEOTIDE SEQUENCE [LARGE SCALE GENOMIC DNA]</scope>
    <source>
        <strain evidence="1 2">BEG34</strain>
    </source>
</reference>
<comment type="caution">
    <text evidence="1">The sequence shown here is derived from an EMBL/GenBank/DDBJ whole genome shotgun (WGS) entry which is preliminary data.</text>
</comment>
<dbReference type="OrthoDB" id="2445072at2759"/>
<dbReference type="AlphaFoldDB" id="A0A8H4EQR7"/>
<organism evidence="1 2">
    <name type="scientific">Gigaspora margarita</name>
    <dbReference type="NCBI Taxonomy" id="4874"/>
    <lineage>
        <taxon>Eukaryota</taxon>
        <taxon>Fungi</taxon>
        <taxon>Fungi incertae sedis</taxon>
        <taxon>Mucoromycota</taxon>
        <taxon>Glomeromycotina</taxon>
        <taxon>Glomeromycetes</taxon>
        <taxon>Diversisporales</taxon>
        <taxon>Gigasporaceae</taxon>
        <taxon>Gigaspora</taxon>
    </lineage>
</organism>
<gene>
    <name evidence="1" type="ORF">F8M41_009011</name>
</gene>
<evidence type="ECO:0000313" key="2">
    <source>
        <dbReference type="Proteomes" id="UP000439903"/>
    </source>
</evidence>
<proteinExistence type="predicted"/>
<dbReference type="Proteomes" id="UP000439903">
    <property type="component" value="Unassembled WGS sequence"/>
</dbReference>